<accession>A0A7C3KCF4</accession>
<keyword evidence="2" id="KW-0812">Transmembrane</keyword>
<feature type="compositionally biased region" description="Low complexity" evidence="1">
    <location>
        <begin position="774"/>
        <end position="798"/>
    </location>
</feature>
<sequence>MTKELPITSTSSSLGMTVADLFLLPETVQALARLFLHQKEPQSLEAIAAQLNQPVPATQTQLETMMQRGLVEKVTINNVTYYQKAIGQKRGGQIAEQLFQSLAPGSPLAVIRNPSGEQRVIAGEEFFLSVTIKNQGQWSALVDVFLEEGSEPYEWCLDPCDRLALEHPPQLTLGAINTFDLAETASGTSGEVLFHFRVPVTATAQVYTYTLVVDARDHYPEVTPLYYQQSVRVLPPVRQVQKAKDPTFTVLPVTTSARPGQVPLEVQVTVHNISNRVDRFRLTCPDLAEDWYTVRYPEALETPGVVLETSSLALNPGAKGDIFLLLHPPRLTPAGIYSPTLRLQSVNNPDLALLDLVYLEVSPNYDLSLELRTLKGSIRQGPGEYEVALVNRGNTNRDLRLMAIGGEDSPLCDYQLWHEEVRLAPYQAEVVPLSVQPLKWWQRPWFGKSKAIHFFVEPADAAALPINPPRLPGVLLWKPRPWWQSLSGLLGLLLLLGLLGFLIWKFFPRSPAPPRILTFEAADTTYREATGEAIRLNWQIRNPRALQELRLTSSAEQNTTAMRPIVYDLRQGIPESLKPFCGATLRPVLICQGVPTAARKAGTYAFELAIVPRNTEGEPTDTRKTEAIAIQAPPAQSPVITEFKIDNQEARPRHLIAINPRQPIKQVVISWKVQGGNDVKVELLPAPGSVRPAGALAYRVTPRIGAETYTLKARNAAGQEVSRSVVIETFDPTALVPSPSPSPLVLPPGGGGAPLPPIPVPSGALPGTTPPGGQPSDSGQPGGRPSPTAPAKPAAPANPAAPAPADPNRLSPSELPPQFN</sequence>
<reference evidence="3" key="1">
    <citation type="journal article" date="2020" name="mSystems">
        <title>Genome- and Community-Level Interaction Insights into Carbon Utilization and Element Cycling Functions of Hydrothermarchaeota in Hydrothermal Sediment.</title>
        <authorList>
            <person name="Zhou Z."/>
            <person name="Liu Y."/>
            <person name="Xu W."/>
            <person name="Pan J."/>
            <person name="Luo Z.H."/>
            <person name="Li M."/>
        </authorList>
    </citation>
    <scope>NUCLEOTIDE SEQUENCE [LARGE SCALE GENOMIC DNA]</scope>
    <source>
        <strain evidence="3">SpSt-418</strain>
    </source>
</reference>
<dbReference type="EMBL" id="DSRU01000049">
    <property type="protein sequence ID" value="HFM96963.1"/>
    <property type="molecule type" value="Genomic_DNA"/>
</dbReference>
<gene>
    <name evidence="3" type="ORF">ENR64_04200</name>
</gene>
<keyword evidence="2" id="KW-1133">Transmembrane helix</keyword>
<evidence type="ECO:0000313" key="3">
    <source>
        <dbReference type="EMBL" id="HFM96963.1"/>
    </source>
</evidence>
<dbReference type="AlphaFoldDB" id="A0A7C3KCF4"/>
<feature type="region of interest" description="Disordered" evidence="1">
    <location>
        <begin position="733"/>
        <end position="820"/>
    </location>
</feature>
<keyword evidence="2" id="KW-0472">Membrane</keyword>
<proteinExistence type="predicted"/>
<evidence type="ECO:0000256" key="1">
    <source>
        <dbReference type="SAM" id="MobiDB-lite"/>
    </source>
</evidence>
<evidence type="ECO:0000256" key="2">
    <source>
        <dbReference type="SAM" id="Phobius"/>
    </source>
</evidence>
<protein>
    <submittedName>
        <fullName evidence="3">Uncharacterized protein</fullName>
    </submittedName>
</protein>
<organism evidence="3">
    <name type="scientific">Oscillatoriales cyanobacterium SpSt-418</name>
    <dbReference type="NCBI Taxonomy" id="2282169"/>
    <lineage>
        <taxon>Bacteria</taxon>
        <taxon>Bacillati</taxon>
        <taxon>Cyanobacteriota</taxon>
        <taxon>Cyanophyceae</taxon>
        <taxon>Oscillatoriophycideae</taxon>
        <taxon>Oscillatoriales</taxon>
    </lineage>
</organism>
<feature type="transmembrane region" description="Helical" evidence="2">
    <location>
        <begin position="482"/>
        <end position="507"/>
    </location>
</feature>
<name>A0A7C3KCF4_9CYAN</name>
<comment type="caution">
    <text evidence="3">The sequence shown here is derived from an EMBL/GenBank/DDBJ whole genome shotgun (WGS) entry which is preliminary data.</text>
</comment>